<evidence type="ECO:0000256" key="1">
    <source>
        <dbReference type="ARBA" id="ARBA00007921"/>
    </source>
</evidence>
<keyword evidence="4 6" id="KW-0694">RNA-binding</keyword>
<keyword evidence="5 6" id="KW-0342">GTP-binding</keyword>
<dbReference type="NCBIfam" id="NF000908">
    <property type="entry name" value="PRK00089.1"/>
    <property type="match status" value="1"/>
</dbReference>
<protein>
    <recommendedName>
        <fullName evidence="2 6">GTPase Era</fullName>
    </recommendedName>
</protein>
<evidence type="ECO:0000313" key="11">
    <source>
        <dbReference type="EMBL" id="UUX50413.1"/>
    </source>
</evidence>
<dbReference type="CDD" id="cd04163">
    <property type="entry name" value="Era"/>
    <property type="match status" value="1"/>
</dbReference>
<reference evidence="11" key="1">
    <citation type="submission" date="2022-08" db="EMBL/GenBank/DDBJ databases">
        <title>Nisaea acidiphila sp. nov., isolated from a marine algal debris and emended description of the genus Nisaea Urios et al. 2008.</title>
        <authorList>
            <person name="Kwon K."/>
        </authorList>
    </citation>
    <scope>NUCLEOTIDE SEQUENCE</scope>
    <source>
        <strain evidence="11">MEBiC11861</strain>
    </source>
</reference>
<evidence type="ECO:0000256" key="6">
    <source>
        <dbReference type="HAMAP-Rule" id="MF_00367"/>
    </source>
</evidence>
<organism evidence="11 12">
    <name type="scientific">Nisaea acidiphila</name>
    <dbReference type="NCBI Taxonomy" id="1862145"/>
    <lineage>
        <taxon>Bacteria</taxon>
        <taxon>Pseudomonadati</taxon>
        <taxon>Pseudomonadota</taxon>
        <taxon>Alphaproteobacteria</taxon>
        <taxon>Rhodospirillales</taxon>
        <taxon>Thalassobaculaceae</taxon>
        <taxon>Nisaea</taxon>
    </lineage>
</organism>
<keyword evidence="6" id="KW-1003">Cell membrane</keyword>
<dbReference type="SUPFAM" id="SSF52540">
    <property type="entry name" value="P-loop containing nucleoside triphosphate hydrolases"/>
    <property type="match status" value="1"/>
</dbReference>
<dbReference type="InterPro" id="IPR005662">
    <property type="entry name" value="GTPase_Era-like"/>
</dbReference>
<evidence type="ECO:0000256" key="2">
    <source>
        <dbReference type="ARBA" id="ARBA00020484"/>
    </source>
</evidence>
<dbReference type="NCBIfam" id="TIGR00231">
    <property type="entry name" value="small_GTP"/>
    <property type="match status" value="1"/>
</dbReference>
<evidence type="ECO:0000259" key="10">
    <source>
        <dbReference type="PROSITE" id="PS51713"/>
    </source>
</evidence>
<evidence type="ECO:0000256" key="5">
    <source>
        <dbReference type="ARBA" id="ARBA00023134"/>
    </source>
</evidence>
<feature type="domain" description="Era-type G" evidence="10">
    <location>
        <begin position="6"/>
        <end position="174"/>
    </location>
</feature>
<evidence type="ECO:0000256" key="8">
    <source>
        <dbReference type="RuleBase" id="RU003761"/>
    </source>
</evidence>
<dbReference type="FunFam" id="3.40.50.300:FF:001190">
    <property type="entry name" value="GTP-binding protein ERG"/>
    <property type="match status" value="1"/>
</dbReference>
<dbReference type="Proteomes" id="UP001060336">
    <property type="component" value="Chromosome"/>
</dbReference>
<dbReference type="GO" id="GO:0003924">
    <property type="term" value="F:GTPase activity"/>
    <property type="evidence" value="ECO:0007669"/>
    <property type="project" value="UniProtKB-UniRule"/>
</dbReference>
<feature type="region of interest" description="G4" evidence="7">
    <location>
        <begin position="124"/>
        <end position="127"/>
    </location>
</feature>
<accession>A0A9J7AYA3</accession>
<sequence>MTEDTRAGFVAVVGAPNAGKSTLVNRLVGYKVSIVTRKVQTTRTRIRGVCMHGNTQIVFVDTPGIFEPKHRLDRAMVHAAWEGAGDADLVVLMVDASRKKVDADTRRIIEGLQKSRRKVILVLNKIDATQREALLPFAADLAESGIAEETFMISAENGDGCEDLLAYLAERMPKGPYLYPPDEVTDLPLRLLAAEITREEVFNRLHQELPYAATVETEQWVEKEDGSAVVNQVIFVQREGQKKIMLGKNGAMIKAIGAAARRQMQEIFDKRIHLFVFVKVRENWIDDPERYRDWGLDPDA</sequence>
<dbReference type="InterPro" id="IPR006073">
    <property type="entry name" value="GTP-bd"/>
</dbReference>
<proteinExistence type="inferred from homology"/>
<gene>
    <name evidence="6 11" type="primary">era</name>
    <name evidence="11" type="ORF">NUH88_01695</name>
</gene>
<keyword evidence="12" id="KW-1185">Reference proteome</keyword>
<dbReference type="InterPro" id="IPR030388">
    <property type="entry name" value="G_ERA_dom"/>
</dbReference>
<comment type="function">
    <text evidence="6">An essential GTPase that binds both GDP and GTP, with rapid nucleotide exchange. Plays a role in 16S rRNA processing and 30S ribosomal subunit biogenesis and possibly also in cell cycle regulation and energy metabolism.</text>
</comment>
<feature type="binding site" evidence="6">
    <location>
        <begin position="61"/>
        <end position="65"/>
    </location>
    <ligand>
        <name>GTP</name>
        <dbReference type="ChEBI" id="CHEBI:37565"/>
    </ligand>
</feature>
<dbReference type="RefSeq" id="WP_257769581.1">
    <property type="nucleotide sequence ID" value="NZ_CP102480.1"/>
</dbReference>
<comment type="subcellular location">
    <subcellularLocation>
        <location evidence="6">Cytoplasm</location>
    </subcellularLocation>
    <subcellularLocation>
        <location evidence="6">Cell membrane</location>
        <topology evidence="6">Peripheral membrane protein</topology>
    </subcellularLocation>
</comment>
<feature type="region of interest" description="G1" evidence="7">
    <location>
        <begin position="14"/>
        <end position="21"/>
    </location>
</feature>
<dbReference type="SUPFAM" id="SSF54814">
    <property type="entry name" value="Prokaryotic type KH domain (KH-domain type II)"/>
    <property type="match status" value="1"/>
</dbReference>
<evidence type="ECO:0000256" key="4">
    <source>
        <dbReference type="ARBA" id="ARBA00022884"/>
    </source>
</evidence>
<dbReference type="InterPro" id="IPR009019">
    <property type="entry name" value="KH_sf_prok-type"/>
</dbReference>
<evidence type="ECO:0000313" key="12">
    <source>
        <dbReference type="Proteomes" id="UP001060336"/>
    </source>
</evidence>
<evidence type="ECO:0000256" key="3">
    <source>
        <dbReference type="ARBA" id="ARBA00022741"/>
    </source>
</evidence>
<dbReference type="InterPro" id="IPR027417">
    <property type="entry name" value="P-loop_NTPase"/>
</dbReference>
<dbReference type="CDD" id="cd22534">
    <property type="entry name" value="KH-II_Era"/>
    <property type="match status" value="1"/>
</dbReference>
<name>A0A9J7AYA3_9PROT</name>
<dbReference type="GO" id="GO:0043024">
    <property type="term" value="F:ribosomal small subunit binding"/>
    <property type="evidence" value="ECO:0007669"/>
    <property type="project" value="TreeGrafter"/>
</dbReference>
<dbReference type="PROSITE" id="PS50823">
    <property type="entry name" value="KH_TYPE_2"/>
    <property type="match status" value="1"/>
</dbReference>
<dbReference type="NCBIfam" id="TIGR00436">
    <property type="entry name" value="era"/>
    <property type="match status" value="1"/>
</dbReference>
<dbReference type="PRINTS" id="PR00326">
    <property type="entry name" value="GTP1OBG"/>
</dbReference>
<feature type="region of interest" description="G2" evidence="7">
    <location>
        <begin position="40"/>
        <end position="44"/>
    </location>
</feature>
<dbReference type="PROSITE" id="PS51713">
    <property type="entry name" value="G_ERA"/>
    <property type="match status" value="1"/>
</dbReference>
<feature type="domain" description="KH type-2" evidence="9">
    <location>
        <begin position="205"/>
        <end position="282"/>
    </location>
</feature>
<dbReference type="PANTHER" id="PTHR42698">
    <property type="entry name" value="GTPASE ERA"/>
    <property type="match status" value="1"/>
</dbReference>
<feature type="binding site" evidence="6">
    <location>
        <begin position="124"/>
        <end position="127"/>
    </location>
    <ligand>
        <name>GTP</name>
        <dbReference type="ChEBI" id="CHEBI:37565"/>
    </ligand>
</feature>
<keyword evidence="6" id="KW-0690">Ribosome biogenesis</keyword>
<evidence type="ECO:0000259" key="9">
    <source>
        <dbReference type="PROSITE" id="PS50823"/>
    </source>
</evidence>
<keyword evidence="6" id="KW-0699">rRNA-binding</keyword>
<evidence type="ECO:0000256" key="7">
    <source>
        <dbReference type="PROSITE-ProRule" id="PRU01050"/>
    </source>
</evidence>
<dbReference type="Gene3D" id="3.40.50.300">
    <property type="entry name" value="P-loop containing nucleotide triphosphate hydrolases"/>
    <property type="match status" value="1"/>
</dbReference>
<comment type="subunit">
    <text evidence="6">Monomer.</text>
</comment>
<keyword evidence="3 6" id="KW-0547">Nucleotide-binding</keyword>
<dbReference type="Pfam" id="PF01926">
    <property type="entry name" value="MMR_HSR1"/>
    <property type="match status" value="1"/>
</dbReference>
<feature type="region of interest" description="G3" evidence="7">
    <location>
        <begin position="61"/>
        <end position="64"/>
    </location>
</feature>
<dbReference type="GO" id="GO:0070181">
    <property type="term" value="F:small ribosomal subunit rRNA binding"/>
    <property type="evidence" value="ECO:0007669"/>
    <property type="project" value="UniProtKB-UniRule"/>
</dbReference>
<feature type="binding site" evidence="6">
    <location>
        <begin position="14"/>
        <end position="21"/>
    </location>
    <ligand>
        <name>GTP</name>
        <dbReference type="ChEBI" id="CHEBI:37565"/>
    </ligand>
</feature>
<dbReference type="Pfam" id="PF07650">
    <property type="entry name" value="KH_2"/>
    <property type="match status" value="1"/>
</dbReference>
<dbReference type="Gene3D" id="3.30.300.20">
    <property type="match status" value="1"/>
</dbReference>
<dbReference type="GO" id="GO:0005525">
    <property type="term" value="F:GTP binding"/>
    <property type="evidence" value="ECO:0007669"/>
    <property type="project" value="UniProtKB-UniRule"/>
</dbReference>
<keyword evidence="6" id="KW-0472">Membrane</keyword>
<dbReference type="HAMAP" id="MF_00367">
    <property type="entry name" value="GTPase_Era"/>
    <property type="match status" value="1"/>
</dbReference>
<dbReference type="InterPro" id="IPR015946">
    <property type="entry name" value="KH_dom-like_a/b"/>
</dbReference>
<dbReference type="EMBL" id="CP102480">
    <property type="protein sequence ID" value="UUX50413.1"/>
    <property type="molecule type" value="Genomic_DNA"/>
</dbReference>
<comment type="similarity">
    <text evidence="1 6 7 8">Belongs to the TRAFAC class TrmE-Era-EngA-EngB-Septin-like GTPase superfamily. Era GTPase family.</text>
</comment>
<keyword evidence="6" id="KW-0963">Cytoplasm</keyword>
<dbReference type="GO" id="GO:0005886">
    <property type="term" value="C:plasma membrane"/>
    <property type="evidence" value="ECO:0007669"/>
    <property type="project" value="UniProtKB-SubCell"/>
</dbReference>
<dbReference type="KEGG" id="naci:NUH88_01695"/>
<feature type="region of interest" description="G5" evidence="7">
    <location>
        <begin position="153"/>
        <end position="155"/>
    </location>
</feature>
<dbReference type="InterPro" id="IPR005225">
    <property type="entry name" value="Small_GTP-bd"/>
</dbReference>
<dbReference type="InterPro" id="IPR004044">
    <property type="entry name" value="KH_dom_type_2"/>
</dbReference>
<dbReference type="GO" id="GO:0000028">
    <property type="term" value="P:ribosomal small subunit assembly"/>
    <property type="evidence" value="ECO:0007669"/>
    <property type="project" value="TreeGrafter"/>
</dbReference>
<dbReference type="AlphaFoldDB" id="A0A9J7AYA3"/>
<dbReference type="GO" id="GO:0005829">
    <property type="term" value="C:cytosol"/>
    <property type="evidence" value="ECO:0007669"/>
    <property type="project" value="TreeGrafter"/>
</dbReference>
<dbReference type="PANTHER" id="PTHR42698:SF1">
    <property type="entry name" value="GTPASE ERA, MITOCHONDRIAL"/>
    <property type="match status" value="1"/>
</dbReference>